<evidence type="ECO:0000256" key="9">
    <source>
        <dbReference type="SAM" id="Coils"/>
    </source>
</evidence>
<feature type="coiled-coil region" evidence="9">
    <location>
        <begin position="324"/>
        <end position="351"/>
    </location>
</feature>
<dbReference type="GO" id="GO:0017056">
    <property type="term" value="F:structural constituent of nuclear pore"/>
    <property type="evidence" value="ECO:0007669"/>
    <property type="project" value="InterPro"/>
</dbReference>
<evidence type="ECO:0000256" key="4">
    <source>
        <dbReference type="ARBA" id="ARBA00022816"/>
    </source>
</evidence>
<feature type="domain" description="Nucleoporin NSP1-like C-terminal" evidence="10">
    <location>
        <begin position="215"/>
        <end position="310"/>
    </location>
</feature>
<dbReference type="Gene3D" id="1.20.5.170">
    <property type="match status" value="1"/>
</dbReference>
<keyword evidence="9" id="KW-0175">Coiled coil</keyword>
<keyword evidence="4" id="KW-0509">mRNA transport</keyword>
<evidence type="ECO:0000256" key="6">
    <source>
        <dbReference type="ARBA" id="ARBA00023010"/>
    </source>
</evidence>
<keyword evidence="7" id="KW-0906">Nuclear pore complex</keyword>
<comment type="subcellular location">
    <subcellularLocation>
        <location evidence="1">Nucleus</location>
        <location evidence="1">Nuclear pore complex</location>
    </subcellularLocation>
</comment>
<evidence type="ECO:0000313" key="11">
    <source>
        <dbReference type="EMBL" id="TDG50835.1"/>
    </source>
</evidence>
<organism evidence="11 12">
    <name type="scientific">Drosophila navojoa</name>
    <name type="common">Fruit fly</name>
    <dbReference type="NCBI Taxonomy" id="7232"/>
    <lineage>
        <taxon>Eukaryota</taxon>
        <taxon>Metazoa</taxon>
        <taxon>Ecdysozoa</taxon>
        <taxon>Arthropoda</taxon>
        <taxon>Hexapoda</taxon>
        <taxon>Insecta</taxon>
        <taxon>Pterygota</taxon>
        <taxon>Neoptera</taxon>
        <taxon>Endopterygota</taxon>
        <taxon>Diptera</taxon>
        <taxon>Brachycera</taxon>
        <taxon>Muscomorpha</taxon>
        <taxon>Ephydroidea</taxon>
        <taxon>Drosophilidae</taxon>
        <taxon>Drosophila</taxon>
    </lineage>
</organism>
<name>A0A484BSK4_DRONA</name>
<evidence type="ECO:0000256" key="5">
    <source>
        <dbReference type="ARBA" id="ARBA00022927"/>
    </source>
</evidence>
<dbReference type="Proteomes" id="UP000295192">
    <property type="component" value="Unassembled WGS sequence"/>
</dbReference>
<dbReference type="STRING" id="7232.A0A484BSK4"/>
<dbReference type="GO" id="GO:0006606">
    <property type="term" value="P:protein import into nucleus"/>
    <property type="evidence" value="ECO:0007669"/>
    <property type="project" value="TreeGrafter"/>
</dbReference>
<accession>A0A484BSK4</accession>
<evidence type="ECO:0000313" key="12">
    <source>
        <dbReference type="Proteomes" id="UP000295192"/>
    </source>
</evidence>
<evidence type="ECO:0000256" key="1">
    <source>
        <dbReference type="ARBA" id="ARBA00004567"/>
    </source>
</evidence>
<proteinExistence type="inferred from homology"/>
<feature type="coiled-coil region" evidence="9">
    <location>
        <begin position="223"/>
        <end position="285"/>
    </location>
</feature>
<evidence type="ECO:0000259" key="10">
    <source>
        <dbReference type="Pfam" id="PF05064"/>
    </source>
</evidence>
<keyword evidence="5" id="KW-0653">Protein transport</keyword>
<comment type="caution">
    <text evidence="11">The sequence shown here is derived from an EMBL/GenBank/DDBJ whole genome shotgun (WGS) entry which is preliminary data.</text>
</comment>
<dbReference type="GO" id="GO:0006405">
    <property type="term" value="P:RNA export from nucleus"/>
    <property type="evidence" value="ECO:0007669"/>
    <property type="project" value="TreeGrafter"/>
</dbReference>
<gene>
    <name evidence="11" type="ORF">AWZ03_002824</name>
</gene>
<comment type="similarity">
    <text evidence="2">Belongs to the nucleoporin NSP1/NUP62 family.</text>
</comment>
<keyword evidence="6" id="KW-0811">Translocation</keyword>
<dbReference type="Pfam" id="PF05064">
    <property type="entry name" value="Nsp1_C"/>
    <property type="match status" value="1"/>
</dbReference>
<keyword evidence="12" id="KW-1185">Reference proteome</keyword>
<sequence>MAFQLPATTTTASAPSFSFGLSTSTPATTGAAVPAKPTFGFAAPAAASSVGGGDADSGKTAAAPLQFGGFGLTGTQAAPTASNPLTGLGAGLGVAAAAPAPTAGAATAAPATTAAPTFGFLAQPAAAASTATTTAAAATTTTANLLGGGSLTLGLGTAPKTTSAVAPTATSVAQLGSTATLGAAATTATAAPTAATGSTFANLSTATKTTDSATVANATQLTYHQLEEHINKWTLEFEEQEKVFTEQATQINAWDKLLIGNNQKIIELNDAVQKVKNDQQVLDQELEFIATQHKELEESLGPLEKEFTSLPRVDQERSQTYLMVENLDTQLKQMSEDLKEVIDNLNEANKGQDHTDPIIQIGKILNAHMNSLQWIETQSSHICKKLDDIGKIHETQKRDIFRAPY</sequence>
<dbReference type="AlphaFoldDB" id="A0A484BSK4"/>
<dbReference type="EMBL" id="LSRL02000013">
    <property type="protein sequence ID" value="TDG50835.1"/>
    <property type="molecule type" value="Genomic_DNA"/>
</dbReference>
<keyword evidence="8" id="KW-0539">Nucleus</keyword>
<evidence type="ECO:0000256" key="3">
    <source>
        <dbReference type="ARBA" id="ARBA00022448"/>
    </source>
</evidence>
<evidence type="ECO:0000256" key="7">
    <source>
        <dbReference type="ARBA" id="ARBA00023132"/>
    </source>
</evidence>
<dbReference type="PANTHER" id="PTHR12084:SF0">
    <property type="entry name" value="NUCLEAR PORE GLYCOPROTEIN P62"/>
    <property type="match status" value="1"/>
</dbReference>
<dbReference type="KEGG" id="dnv:108654088"/>
<dbReference type="PANTHER" id="PTHR12084">
    <property type="entry name" value="NUCLEAR PORE GLYCOPROTEIN P62-RELATED"/>
    <property type="match status" value="1"/>
</dbReference>
<keyword evidence="3" id="KW-0813">Transport</keyword>
<dbReference type="FunFam" id="1.20.5.170:FF:000040">
    <property type="entry name" value="Nuclear pore glycoprotein p62"/>
    <property type="match status" value="1"/>
</dbReference>
<dbReference type="OMA" id="DIFRAPY"/>
<evidence type="ECO:0000256" key="8">
    <source>
        <dbReference type="ARBA" id="ARBA00023242"/>
    </source>
</evidence>
<dbReference type="InterPro" id="IPR007758">
    <property type="entry name" value="Nucleoporin_NSP1_C"/>
</dbReference>
<dbReference type="OrthoDB" id="344345at2759"/>
<dbReference type="GO" id="GO:0005543">
    <property type="term" value="F:phospholipid binding"/>
    <property type="evidence" value="ECO:0007669"/>
    <property type="project" value="TreeGrafter"/>
</dbReference>
<protein>
    <recommendedName>
        <fullName evidence="10">Nucleoporin NSP1-like C-terminal domain-containing protein</fullName>
    </recommendedName>
</protein>
<dbReference type="GO" id="GO:0051028">
    <property type="term" value="P:mRNA transport"/>
    <property type="evidence" value="ECO:0007669"/>
    <property type="project" value="UniProtKB-KW"/>
</dbReference>
<evidence type="ECO:0000256" key="2">
    <source>
        <dbReference type="ARBA" id="ARBA00005911"/>
    </source>
</evidence>
<dbReference type="InterPro" id="IPR026010">
    <property type="entry name" value="NSP1/NUP62"/>
</dbReference>
<dbReference type="GO" id="GO:0044613">
    <property type="term" value="C:nuclear pore central transport channel"/>
    <property type="evidence" value="ECO:0007669"/>
    <property type="project" value="TreeGrafter"/>
</dbReference>
<reference evidence="11 12" key="1">
    <citation type="journal article" date="2019" name="J. Hered.">
        <title>An Improved Genome Assembly for Drosophila navojoa, the Basal Species in the mojavensis Cluster.</title>
        <authorList>
            <person name="Vanderlinde T."/>
            <person name="Dupim E.G."/>
            <person name="Nazario-Yepiz N.O."/>
            <person name="Carvalho A.B."/>
        </authorList>
    </citation>
    <scope>NUCLEOTIDE SEQUENCE [LARGE SCALE GENOMIC DNA]</scope>
    <source>
        <strain evidence="11">Navoj_Jal97</strain>
        <tissue evidence="11">Whole organism</tissue>
    </source>
</reference>